<sequence>MRQITLGITAATAIAGCLAFGGSAPALADPYLPGLTNLNFDSYTGAAPKASFTSVDPTGWTGGTGLIFIASTSPFSASAAGPTYLQTYGNPSGSYSGNYVEADGNPFYESGFNTTVSGLTPGQTYQLSFYQGASQQVGYHGDTTNQWIVSLGTTGLTVTPGSNGVDTYANADANASVVASPLMTVPSEGTVGWNYVTVTLTADAATDTLSFLAWGDNGNTTNLPPMAFLAGVDSPPGLGVPEPGSLALLGSGLIGLGFVAARKRQKPDLGVTQ</sequence>
<gene>
    <name evidence="3" type="ORF">ENY07_00800</name>
</gene>
<feature type="chain" id="PRO_5035298898" evidence="1">
    <location>
        <begin position="29"/>
        <end position="273"/>
    </location>
</feature>
<feature type="domain" description="Ice-binding protein C-terminal" evidence="2">
    <location>
        <begin position="240"/>
        <end position="263"/>
    </location>
</feature>
<name>A0A8J4M4C5_9PROT</name>
<comment type="caution">
    <text evidence="3">The sequence shown here is derived from an EMBL/GenBank/DDBJ whole genome shotgun (WGS) entry which is preliminary data.</text>
</comment>
<evidence type="ECO:0000256" key="1">
    <source>
        <dbReference type="SAM" id="SignalP"/>
    </source>
</evidence>
<feature type="signal peptide" evidence="1">
    <location>
        <begin position="1"/>
        <end position="28"/>
    </location>
</feature>
<dbReference type="InterPro" id="IPR013424">
    <property type="entry name" value="Ice-binding_C"/>
</dbReference>
<accession>A0A8J4M4C5</accession>
<reference evidence="3" key="1">
    <citation type="journal article" date="2020" name="mSystems">
        <title>Genome- and Community-Level Interaction Insights into Carbon Utilization and Element Cycling Functions of Hydrothermarchaeota in Hydrothermal Sediment.</title>
        <authorList>
            <person name="Zhou Z."/>
            <person name="Liu Y."/>
            <person name="Xu W."/>
            <person name="Pan J."/>
            <person name="Luo Z.H."/>
            <person name="Li M."/>
        </authorList>
    </citation>
    <scope>NUCLEOTIDE SEQUENCE</scope>
    <source>
        <strain evidence="3">SpSt-997</strain>
    </source>
</reference>
<evidence type="ECO:0000313" key="3">
    <source>
        <dbReference type="EMBL" id="HGC41756.1"/>
    </source>
</evidence>
<dbReference type="PROSITE" id="PS51257">
    <property type="entry name" value="PROKAR_LIPOPROTEIN"/>
    <property type="match status" value="1"/>
</dbReference>
<dbReference type="NCBIfam" id="TIGR02595">
    <property type="entry name" value="PEP_CTERM"/>
    <property type="match status" value="1"/>
</dbReference>
<dbReference type="Pfam" id="PF07589">
    <property type="entry name" value="PEP-CTERM"/>
    <property type="match status" value="1"/>
</dbReference>
<evidence type="ECO:0000259" key="2">
    <source>
        <dbReference type="Pfam" id="PF07589"/>
    </source>
</evidence>
<organism evidence="3">
    <name type="scientific">Acidicaldus sp</name>
    <dbReference type="NCBI Taxonomy" id="1872105"/>
    <lineage>
        <taxon>Bacteria</taxon>
        <taxon>Pseudomonadati</taxon>
        <taxon>Pseudomonadota</taxon>
        <taxon>Alphaproteobacteria</taxon>
        <taxon>Acetobacterales</taxon>
        <taxon>Acetobacteraceae</taxon>
        <taxon>Acidicaldus</taxon>
    </lineage>
</organism>
<proteinExistence type="predicted"/>
<dbReference type="AlphaFoldDB" id="A0A8J4M4C5"/>
<keyword evidence="1" id="KW-0732">Signal</keyword>
<protein>
    <submittedName>
        <fullName evidence="3">PEP-CTERM sorting domain-containing protein</fullName>
    </submittedName>
</protein>
<dbReference type="EMBL" id="DTQM01000014">
    <property type="protein sequence ID" value="HGC41756.1"/>
    <property type="molecule type" value="Genomic_DNA"/>
</dbReference>